<feature type="transmembrane region" description="Helical" evidence="1">
    <location>
        <begin position="119"/>
        <end position="140"/>
    </location>
</feature>
<evidence type="ECO:0000313" key="3">
    <source>
        <dbReference type="Proteomes" id="UP000176329"/>
    </source>
</evidence>
<evidence type="ECO:0000313" key="2">
    <source>
        <dbReference type="EMBL" id="OGH63367.1"/>
    </source>
</evidence>
<evidence type="ECO:0000256" key="1">
    <source>
        <dbReference type="SAM" id="Phobius"/>
    </source>
</evidence>
<keyword evidence="1" id="KW-0472">Membrane</keyword>
<dbReference type="AlphaFoldDB" id="A0A1F6LVF7"/>
<dbReference type="Pfam" id="PF05675">
    <property type="entry name" value="DUF817"/>
    <property type="match status" value="1"/>
</dbReference>
<dbReference type="Proteomes" id="UP000176329">
    <property type="component" value="Unassembled WGS sequence"/>
</dbReference>
<feature type="transmembrane region" description="Helical" evidence="1">
    <location>
        <begin position="244"/>
        <end position="261"/>
    </location>
</feature>
<gene>
    <name evidence="2" type="ORF">A2848_01695</name>
</gene>
<dbReference type="PIRSF" id="PIRSF009141">
    <property type="entry name" value="UCP009141"/>
    <property type="match status" value="1"/>
</dbReference>
<feature type="transmembrane region" description="Helical" evidence="1">
    <location>
        <begin position="21"/>
        <end position="41"/>
    </location>
</feature>
<dbReference type="EMBL" id="MFPV01000005">
    <property type="protein sequence ID" value="OGH63367.1"/>
    <property type="molecule type" value="Genomic_DNA"/>
</dbReference>
<sequence length="279" mass="32271">MMESLRTYLTSRYPKNTLVEFLFFGLLQARACVFAGSFFVLLFASNHIQMGGLARYDLLFLGAIAIQIVLLATKIETWDEVKVIFLFHLIGFALELFKTQPGIGSWSYPEAGVLKISTVPLYSGFMYAAIGSYISQAWRLERLHLENYPPHRYSVALCVIIYLNFFTHHFIPDVRWILGAAVVWIFRSTRIQYTIIKKHWMPLPVAFALIAFFVWIAENISTYLGAWKYPDQIHEWTLVSFGKISSWSLLIIISFIIVANLKHLKEHQKQHHLPGPQRK</sequence>
<keyword evidence="1" id="KW-0812">Transmembrane</keyword>
<name>A0A1F6LVF7_9BACT</name>
<keyword evidence="1" id="KW-1133">Transmembrane helix</keyword>
<comment type="caution">
    <text evidence="2">The sequence shown here is derived from an EMBL/GenBank/DDBJ whole genome shotgun (WGS) entry which is preliminary data.</text>
</comment>
<protein>
    <submittedName>
        <fullName evidence="2">Uncharacterized protein</fullName>
    </submittedName>
</protein>
<dbReference type="InterPro" id="IPR008535">
    <property type="entry name" value="DUF817"/>
</dbReference>
<feature type="transmembrane region" description="Helical" evidence="1">
    <location>
        <begin position="53"/>
        <end position="71"/>
    </location>
</feature>
<accession>A0A1F6LVF7</accession>
<organism evidence="2 3">
    <name type="scientific">Candidatus Magasanikbacteria bacterium RIFCSPHIGHO2_01_FULL_50_8</name>
    <dbReference type="NCBI Taxonomy" id="1798674"/>
    <lineage>
        <taxon>Bacteria</taxon>
        <taxon>Candidatus Magasanikiibacteriota</taxon>
    </lineage>
</organism>
<feature type="transmembrane region" description="Helical" evidence="1">
    <location>
        <begin position="203"/>
        <end position="224"/>
    </location>
</feature>
<reference evidence="2 3" key="1">
    <citation type="journal article" date="2016" name="Nat. Commun.">
        <title>Thousands of microbial genomes shed light on interconnected biogeochemical processes in an aquifer system.</title>
        <authorList>
            <person name="Anantharaman K."/>
            <person name="Brown C.T."/>
            <person name="Hug L.A."/>
            <person name="Sharon I."/>
            <person name="Castelle C.J."/>
            <person name="Probst A.J."/>
            <person name="Thomas B.C."/>
            <person name="Singh A."/>
            <person name="Wilkins M.J."/>
            <person name="Karaoz U."/>
            <person name="Brodie E.L."/>
            <person name="Williams K.H."/>
            <person name="Hubbard S.S."/>
            <person name="Banfield J.F."/>
        </authorList>
    </citation>
    <scope>NUCLEOTIDE SEQUENCE [LARGE SCALE GENOMIC DNA]</scope>
</reference>
<feature type="transmembrane region" description="Helical" evidence="1">
    <location>
        <begin position="83"/>
        <end position="99"/>
    </location>
</feature>
<feature type="transmembrane region" description="Helical" evidence="1">
    <location>
        <begin position="177"/>
        <end position="196"/>
    </location>
</feature>
<feature type="transmembrane region" description="Helical" evidence="1">
    <location>
        <begin position="152"/>
        <end position="171"/>
    </location>
</feature>
<proteinExistence type="predicted"/>